<dbReference type="GO" id="GO:0009986">
    <property type="term" value="C:cell surface"/>
    <property type="evidence" value="ECO:0007669"/>
    <property type="project" value="TreeGrafter"/>
</dbReference>
<evidence type="ECO:0000256" key="4">
    <source>
        <dbReference type="ARBA" id="ARBA00022889"/>
    </source>
</evidence>
<sequence>SLSASVLQGFQCSAASRLEPDKLSALVEQAKTQEAVLSAQQLSCLAKILAANNLTANVTSYPPDMLLFFDFTQVRNHTCKEFYSLASQGNLNLLPNGSAQRTALLNKALLCLGGVNNTLSQEQLSSLGALVCDMEPAAITDSDPQILENLKLCPDLAGAQRAALNARLSRGDSHYGAPASWEAGPLPVYLNRTTWRSVDEGVRKAFFRSVVAGYRSQSATQKEKTRLLLESIGAASPSSPRLKSDPITASAIQDPLFIAHYDTKGQFEACLSNEVLKANLVPLLAHPLPEEYLDVMKGKLSEIYPAGIPEDQLQLLGQLSRRYEECLPAQWQRTGCSTASQLVAASIYYSTHAKQLITRYMDLGGTLTGPLLQKIGGRDLCGLEDDQINKISPEAIGTAGKVDISSCSQSKKDRLYAKARDAFASQRGTSAYYPLIRPYLGSVPEGVGPPPEVPSGGGAPRKDLEDLAGSTIAMDIDTFTALKPSELQNLSVQHVKNLLGVNLPDLKRAENHPAVANWIQ</sequence>
<reference evidence="9" key="2">
    <citation type="journal article" date="2013" name="Nat. Genet.">
        <title>The draft genomes of soft-shell turtle and green sea turtle yield insights into the development and evolution of the turtle-specific body plan.</title>
        <authorList>
            <person name="Wang Z."/>
            <person name="Pascual-Anaya J."/>
            <person name="Zadissa A."/>
            <person name="Li W."/>
            <person name="Niimura Y."/>
            <person name="Huang Z."/>
            <person name="Li C."/>
            <person name="White S."/>
            <person name="Xiong Z."/>
            <person name="Fang D."/>
            <person name="Wang B."/>
            <person name="Ming Y."/>
            <person name="Chen Y."/>
            <person name="Zheng Y."/>
            <person name="Kuraku S."/>
            <person name="Pignatelli M."/>
            <person name="Herrero J."/>
            <person name="Beal K."/>
            <person name="Nozawa M."/>
            <person name="Li Q."/>
            <person name="Wang J."/>
            <person name="Zhang H."/>
            <person name="Yu L."/>
            <person name="Shigenobu S."/>
            <person name="Wang J."/>
            <person name="Liu J."/>
            <person name="Flicek P."/>
            <person name="Searle S."/>
            <person name="Wang J."/>
            <person name="Kuratani S."/>
            <person name="Yin Y."/>
            <person name="Aken B."/>
            <person name="Zhang G."/>
            <person name="Irie N."/>
        </authorList>
    </citation>
    <scope>NUCLEOTIDE SEQUENCE [LARGE SCALE GENOMIC DNA]</scope>
    <source>
        <strain evidence="9">Daiwa-1</strain>
    </source>
</reference>
<evidence type="ECO:0000256" key="2">
    <source>
        <dbReference type="ARBA" id="ARBA00011016"/>
    </source>
</evidence>
<protein>
    <submittedName>
        <fullName evidence="8">Mesothelin like</fullName>
    </submittedName>
</protein>
<keyword evidence="4" id="KW-0130">Cell adhesion</keyword>
<dbReference type="HOGENOM" id="CLU_014552_3_0_1"/>
<evidence type="ECO:0000256" key="6">
    <source>
        <dbReference type="ARBA" id="ARBA00023180"/>
    </source>
</evidence>
<evidence type="ECO:0000313" key="9">
    <source>
        <dbReference type="Proteomes" id="UP000007267"/>
    </source>
</evidence>
<dbReference type="PANTHER" id="PTHR23412">
    <property type="entry name" value="STEREOCILIN RELATED"/>
    <property type="match status" value="1"/>
</dbReference>
<evidence type="ECO:0000256" key="1">
    <source>
        <dbReference type="ARBA" id="ARBA00004370"/>
    </source>
</evidence>
<comment type="similarity">
    <text evidence="2">Belongs to the mesothelin family.</text>
</comment>
<reference evidence="8" key="3">
    <citation type="submission" date="2025-08" db="UniProtKB">
        <authorList>
            <consortium name="Ensembl"/>
        </authorList>
    </citation>
    <scope>IDENTIFICATION</scope>
</reference>
<keyword evidence="6" id="KW-0325">Glycoprotein</keyword>
<dbReference type="EMBL" id="AGCU01128823">
    <property type="status" value="NOT_ANNOTATED_CDS"/>
    <property type="molecule type" value="Genomic_DNA"/>
</dbReference>
<accession>K7G5N8</accession>
<reference evidence="8" key="4">
    <citation type="submission" date="2025-09" db="UniProtKB">
        <authorList>
            <consortium name="Ensembl"/>
        </authorList>
    </citation>
    <scope>IDENTIFICATION</scope>
</reference>
<keyword evidence="9" id="KW-1185">Reference proteome</keyword>
<dbReference type="AlphaFoldDB" id="K7G5N8"/>
<dbReference type="GO" id="GO:0007160">
    <property type="term" value="P:cell-matrix adhesion"/>
    <property type="evidence" value="ECO:0007669"/>
    <property type="project" value="TreeGrafter"/>
</dbReference>
<proteinExistence type="inferred from homology"/>
<dbReference type="InterPro" id="IPR026664">
    <property type="entry name" value="Stereocilin-rel"/>
</dbReference>
<comment type="subcellular location">
    <subcellularLocation>
        <location evidence="1">Membrane</location>
    </subcellularLocation>
</comment>
<dbReference type="Proteomes" id="UP000007267">
    <property type="component" value="Unassembled WGS sequence"/>
</dbReference>
<feature type="region of interest" description="Disordered" evidence="7">
    <location>
        <begin position="444"/>
        <end position="463"/>
    </location>
</feature>
<dbReference type="InterPro" id="IPR010335">
    <property type="entry name" value="Mesothelin"/>
</dbReference>
<name>K7G5N8_PELSI</name>
<gene>
    <name evidence="8" type="primary">MSLNL</name>
</gene>
<evidence type="ECO:0000256" key="5">
    <source>
        <dbReference type="ARBA" id="ARBA00023136"/>
    </source>
</evidence>
<dbReference type="Ensembl" id="ENSPSIT00000015673.1">
    <property type="protein sequence ID" value="ENSPSIP00000015599.1"/>
    <property type="gene ID" value="ENSPSIG00000013875.1"/>
</dbReference>
<organism evidence="8 9">
    <name type="scientific">Pelodiscus sinensis</name>
    <name type="common">Chinese softshell turtle</name>
    <name type="synonym">Trionyx sinensis</name>
    <dbReference type="NCBI Taxonomy" id="13735"/>
    <lineage>
        <taxon>Eukaryota</taxon>
        <taxon>Metazoa</taxon>
        <taxon>Chordata</taxon>
        <taxon>Craniata</taxon>
        <taxon>Vertebrata</taxon>
        <taxon>Euteleostomi</taxon>
        <taxon>Archelosauria</taxon>
        <taxon>Testudinata</taxon>
        <taxon>Testudines</taxon>
        <taxon>Cryptodira</taxon>
        <taxon>Trionychia</taxon>
        <taxon>Trionychidae</taxon>
        <taxon>Pelodiscus</taxon>
    </lineage>
</organism>
<evidence type="ECO:0000256" key="7">
    <source>
        <dbReference type="SAM" id="MobiDB-lite"/>
    </source>
</evidence>
<evidence type="ECO:0000313" key="8">
    <source>
        <dbReference type="Ensembl" id="ENSPSIP00000015599.1"/>
    </source>
</evidence>
<reference evidence="9" key="1">
    <citation type="submission" date="2011-10" db="EMBL/GenBank/DDBJ databases">
        <authorList>
            <consortium name="Soft-shell Turtle Genome Consortium"/>
        </authorList>
    </citation>
    <scope>NUCLEOTIDE SEQUENCE [LARGE SCALE GENOMIC DNA]</scope>
    <source>
        <strain evidence="9">Daiwa-1</strain>
    </source>
</reference>
<keyword evidence="3" id="KW-0732">Signal</keyword>
<dbReference type="PANTHER" id="PTHR23412:SF15">
    <property type="entry name" value="MESOTHELIN-LIKE PROTEIN"/>
    <property type="match status" value="1"/>
</dbReference>
<evidence type="ECO:0000256" key="3">
    <source>
        <dbReference type="ARBA" id="ARBA00022729"/>
    </source>
</evidence>
<dbReference type="GeneTree" id="ENSGT00950000182957"/>
<dbReference type="eggNOG" id="ENOG502QRX1">
    <property type="taxonomic scope" value="Eukaryota"/>
</dbReference>
<keyword evidence="5" id="KW-0472">Membrane</keyword>
<dbReference type="GO" id="GO:0016020">
    <property type="term" value="C:membrane"/>
    <property type="evidence" value="ECO:0007669"/>
    <property type="project" value="UniProtKB-SubCell"/>
</dbReference>
<dbReference type="Pfam" id="PF06060">
    <property type="entry name" value="Mesothelin"/>
    <property type="match status" value="1"/>
</dbReference>
<dbReference type="OMA" id="CRAFTHR"/>
<dbReference type="Gene3D" id="1.20.970.40">
    <property type="match status" value="1"/>
</dbReference>